<keyword evidence="4" id="KW-0274">FAD</keyword>
<dbReference type="PANTHER" id="PTHR43884:SF20">
    <property type="entry name" value="ACYL-COA DEHYDROGENASE FADE28"/>
    <property type="match status" value="1"/>
</dbReference>
<dbReference type="Gene3D" id="1.10.540.10">
    <property type="entry name" value="Acyl-CoA dehydrogenase/oxidase, N-terminal domain"/>
    <property type="match status" value="1"/>
</dbReference>
<dbReference type="Gene3D" id="2.40.110.10">
    <property type="entry name" value="Butyryl-CoA Dehydrogenase, subunit A, domain 2"/>
    <property type="match status" value="1"/>
</dbReference>
<name>A0A2V3UBV1_9HYPH</name>
<dbReference type="OrthoDB" id="9775090at2"/>
<dbReference type="SUPFAM" id="SSF47203">
    <property type="entry name" value="Acyl-CoA dehydrogenase C-terminal domain-like"/>
    <property type="match status" value="1"/>
</dbReference>
<dbReference type="InterPro" id="IPR013786">
    <property type="entry name" value="AcylCoA_DH/ox_N"/>
</dbReference>
<dbReference type="InterPro" id="IPR046373">
    <property type="entry name" value="Acyl-CoA_Oxase/DH_mid-dom_sf"/>
</dbReference>
<dbReference type="Proteomes" id="UP000248021">
    <property type="component" value="Unassembled WGS sequence"/>
</dbReference>
<evidence type="ECO:0000313" key="8">
    <source>
        <dbReference type="EMBL" id="PXW61994.1"/>
    </source>
</evidence>
<comment type="cofactor">
    <cofactor evidence="1">
        <name>FAD</name>
        <dbReference type="ChEBI" id="CHEBI:57692"/>
    </cofactor>
</comment>
<dbReference type="PANTHER" id="PTHR43884">
    <property type="entry name" value="ACYL-COA DEHYDROGENASE"/>
    <property type="match status" value="1"/>
</dbReference>
<dbReference type="InterPro" id="IPR009075">
    <property type="entry name" value="AcylCo_DH/oxidase_C"/>
</dbReference>
<evidence type="ECO:0000313" key="9">
    <source>
        <dbReference type="Proteomes" id="UP000248021"/>
    </source>
</evidence>
<dbReference type="InterPro" id="IPR009100">
    <property type="entry name" value="AcylCoA_DH/oxidase_NM_dom_sf"/>
</dbReference>
<evidence type="ECO:0000259" key="7">
    <source>
        <dbReference type="Pfam" id="PF02771"/>
    </source>
</evidence>
<accession>A0A2V3UBV1</accession>
<dbReference type="Gene3D" id="1.20.140.10">
    <property type="entry name" value="Butyryl-CoA Dehydrogenase, subunit A, domain 3"/>
    <property type="match status" value="1"/>
</dbReference>
<dbReference type="SUPFAM" id="SSF56645">
    <property type="entry name" value="Acyl-CoA dehydrogenase NM domain-like"/>
    <property type="match status" value="1"/>
</dbReference>
<dbReference type="CDD" id="cd00567">
    <property type="entry name" value="ACAD"/>
    <property type="match status" value="1"/>
</dbReference>
<proteinExistence type="inferred from homology"/>
<evidence type="ECO:0000256" key="5">
    <source>
        <dbReference type="ARBA" id="ARBA00023002"/>
    </source>
</evidence>
<dbReference type="InterPro" id="IPR036250">
    <property type="entry name" value="AcylCo_DH-like_C"/>
</dbReference>
<dbReference type="Pfam" id="PF00441">
    <property type="entry name" value="Acyl-CoA_dh_1"/>
    <property type="match status" value="1"/>
</dbReference>
<organism evidence="8 9">
    <name type="scientific">Chelatococcus asaccharovorans</name>
    <dbReference type="NCBI Taxonomy" id="28210"/>
    <lineage>
        <taxon>Bacteria</taxon>
        <taxon>Pseudomonadati</taxon>
        <taxon>Pseudomonadota</taxon>
        <taxon>Alphaproteobacteria</taxon>
        <taxon>Hyphomicrobiales</taxon>
        <taxon>Chelatococcaceae</taxon>
        <taxon>Chelatococcus</taxon>
    </lineage>
</organism>
<dbReference type="GO" id="GO:0050660">
    <property type="term" value="F:flavin adenine dinucleotide binding"/>
    <property type="evidence" value="ECO:0007669"/>
    <property type="project" value="InterPro"/>
</dbReference>
<reference evidence="8 9" key="1">
    <citation type="submission" date="2018-05" db="EMBL/GenBank/DDBJ databases">
        <title>Genomic Encyclopedia of Type Strains, Phase IV (KMG-IV): sequencing the most valuable type-strain genomes for metagenomic binning, comparative biology and taxonomic classification.</title>
        <authorList>
            <person name="Goeker M."/>
        </authorList>
    </citation>
    <scope>NUCLEOTIDE SEQUENCE [LARGE SCALE GENOMIC DNA]</scope>
    <source>
        <strain evidence="8 9">DSM 6462</strain>
    </source>
</reference>
<evidence type="ECO:0000256" key="3">
    <source>
        <dbReference type="ARBA" id="ARBA00022630"/>
    </source>
</evidence>
<protein>
    <submittedName>
        <fullName evidence="8">Alkylation response protein AidB-like acyl-CoA dehydrogenase</fullName>
    </submittedName>
</protein>
<evidence type="ECO:0000256" key="4">
    <source>
        <dbReference type="ARBA" id="ARBA00022827"/>
    </source>
</evidence>
<keyword evidence="5" id="KW-0560">Oxidoreductase</keyword>
<keyword evidence="9" id="KW-1185">Reference proteome</keyword>
<dbReference type="EMBL" id="QJJK01000003">
    <property type="protein sequence ID" value="PXW61994.1"/>
    <property type="molecule type" value="Genomic_DNA"/>
</dbReference>
<evidence type="ECO:0000259" key="6">
    <source>
        <dbReference type="Pfam" id="PF00441"/>
    </source>
</evidence>
<dbReference type="InterPro" id="IPR037069">
    <property type="entry name" value="AcylCoA_DH/ox_N_sf"/>
</dbReference>
<dbReference type="Pfam" id="PF02771">
    <property type="entry name" value="Acyl-CoA_dh_N"/>
    <property type="match status" value="1"/>
</dbReference>
<feature type="domain" description="Acyl-CoA dehydrogenase/oxidase C-terminal" evidence="6">
    <location>
        <begin position="220"/>
        <end position="359"/>
    </location>
</feature>
<dbReference type="GO" id="GO:0003995">
    <property type="term" value="F:acyl-CoA dehydrogenase activity"/>
    <property type="evidence" value="ECO:0007669"/>
    <property type="project" value="TreeGrafter"/>
</dbReference>
<sequence>MDFDFNQEQYMFQDTVRDLLASALTMEHLRSGTPAELWGQLAETGVFALLTREEDGGLGLGYTDLALIFEEFGRALVPAPIAAAIVAGGAIARFGTPEQRAQLLPGHGEGALRLSSAFAETVATVPAAMTLTARPTDAGWTVTGSKILVPDAAAADKLLVALRFGDDLGLALVEPSRAGVTLREQDTLDLTARYHEVIFDHVTLTAGDIVGGRPDPAAVVACFDAAAAVAALQMTGMAARTLDEAVTYVGQRKQFDRVIGSFQAIKHRCADMAVAVDACRSAAYYAAWALDEAAPDERARAVSMAKSWCGDNARFTCNQAIQLHGGIGFTWELGLHLFLRRIKCEEASFGDADWHRERVIGATLRSMELAG</sequence>
<comment type="similarity">
    <text evidence="2">Belongs to the acyl-CoA dehydrogenase family.</text>
</comment>
<evidence type="ECO:0000256" key="1">
    <source>
        <dbReference type="ARBA" id="ARBA00001974"/>
    </source>
</evidence>
<keyword evidence="3" id="KW-0285">Flavoprotein</keyword>
<gene>
    <name evidence="8" type="ORF">C7450_103516</name>
</gene>
<comment type="caution">
    <text evidence="8">The sequence shown here is derived from an EMBL/GenBank/DDBJ whole genome shotgun (WGS) entry which is preliminary data.</text>
</comment>
<evidence type="ECO:0000256" key="2">
    <source>
        <dbReference type="ARBA" id="ARBA00009347"/>
    </source>
</evidence>
<dbReference type="AlphaFoldDB" id="A0A2V3UBV1"/>
<feature type="domain" description="Acyl-CoA dehydrogenase/oxidase N-terminal" evidence="7">
    <location>
        <begin position="7"/>
        <end position="108"/>
    </location>
</feature>